<evidence type="ECO:0000259" key="10">
    <source>
        <dbReference type="PROSITE" id="PS50102"/>
    </source>
</evidence>
<name>A0A836C5W1_9CHLO</name>
<sequence>MSKLLRVLNPAITQYRDRRFEGGEADWEAALLSSTTVYIGNLAFTTREEQLYDVFGRVGHIKRIVMGLDKIQKTPCGFAFAIYYTRRDAEEAVAFLNGTLLDERNIRVDLDWGFVEGRQYGRGRSGGQVRDEFRQDYDPGRGGYGKIIQAEMLEQMGMGMDGGAGGGRGDGRGDNKRQRVFGGGAASVARGGRGGGGGEGGAGEGQQGEGQAQGGEEQPGGEGQAAGEGEGEGAQQEAAGGGAEEMRHDAGEGEGEGGGGGQEGGEEAMEAEGYGAEGEGEEELGVEQGPDG</sequence>
<dbReference type="InterPro" id="IPR012677">
    <property type="entry name" value="Nucleotide-bd_a/b_plait_sf"/>
</dbReference>
<comment type="caution">
    <text evidence="11">The sequence shown here is derived from an EMBL/GenBank/DDBJ whole genome shotgun (WGS) entry which is preliminary data.</text>
</comment>
<reference evidence="11" key="1">
    <citation type="journal article" date="2020" name="bioRxiv">
        <title>Comparative genomics of Chlamydomonas.</title>
        <authorList>
            <person name="Craig R.J."/>
            <person name="Hasan A.R."/>
            <person name="Ness R.W."/>
            <person name="Keightley P.D."/>
        </authorList>
    </citation>
    <scope>NUCLEOTIDE SEQUENCE</scope>
    <source>
        <strain evidence="11">CCAP 11/70</strain>
    </source>
</reference>
<evidence type="ECO:0000256" key="2">
    <source>
        <dbReference type="ARBA" id="ARBA00010725"/>
    </source>
</evidence>
<evidence type="ECO:0000256" key="6">
    <source>
        <dbReference type="ARBA" id="ARBA00023242"/>
    </source>
</evidence>
<dbReference type="EMBL" id="JAEHOE010000002">
    <property type="protein sequence ID" value="KAG2501250.1"/>
    <property type="molecule type" value="Genomic_DNA"/>
</dbReference>
<organism evidence="11 12">
    <name type="scientific">Edaphochlamys debaryana</name>
    <dbReference type="NCBI Taxonomy" id="47281"/>
    <lineage>
        <taxon>Eukaryota</taxon>
        <taxon>Viridiplantae</taxon>
        <taxon>Chlorophyta</taxon>
        <taxon>core chlorophytes</taxon>
        <taxon>Chlorophyceae</taxon>
        <taxon>CS clade</taxon>
        <taxon>Chlamydomonadales</taxon>
        <taxon>Chlamydomonadales incertae sedis</taxon>
        <taxon>Edaphochlamys</taxon>
    </lineage>
</organism>
<evidence type="ECO:0000313" key="12">
    <source>
        <dbReference type="Proteomes" id="UP000612055"/>
    </source>
</evidence>
<keyword evidence="12" id="KW-1185">Reference proteome</keyword>
<keyword evidence="3 8" id="KW-0507">mRNA processing</keyword>
<dbReference type="Gene3D" id="3.30.70.330">
    <property type="match status" value="1"/>
</dbReference>
<dbReference type="Proteomes" id="UP000612055">
    <property type="component" value="Unassembled WGS sequence"/>
</dbReference>
<keyword evidence="4 7" id="KW-0694">RNA-binding</keyword>
<dbReference type="InterPro" id="IPR034148">
    <property type="entry name" value="NCBP2_RRM"/>
</dbReference>
<dbReference type="OrthoDB" id="201398at2759"/>
<dbReference type="InterPro" id="IPR027157">
    <property type="entry name" value="NCBP2"/>
</dbReference>
<dbReference type="GO" id="GO:0005846">
    <property type="term" value="C:nuclear cap binding complex"/>
    <property type="evidence" value="ECO:0007669"/>
    <property type="project" value="InterPro"/>
</dbReference>
<dbReference type="PANTHER" id="PTHR18847:SF0">
    <property type="entry name" value="NUCLEAR CAP-BINDING PROTEIN SUBUNIT 2"/>
    <property type="match status" value="1"/>
</dbReference>
<dbReference type="SMART" id="SM00360">
    <property type="entry name" value="RRM"/>
    <property type="match status" value="1"/>
</dbReference>
<feature type="region of interest" description="Disordered" evidence="9">
    <location>
        <begin position="157"/>
        <end position="292"/>
    </location>
</feature>
<evidence type="ECO:0000256" key="4">
    <source>
        <dbReference type="ARBA" id="ARBA00022884"/>
    </source>
</evidence>
<dbReference type="GO" id="GO:0005634">
    <property type="term" value="C:nucleus"/>
    <property type="evidence" value="ECO:0007669"/>
    <property type="project" value="UniProtKB-SubCell"/>
</dbReference>
<comment type="similarity">
    <text evidence="2 8">Belongs to the RRM NCBP2 family.</text>
</comment>
<evidence type="ECO:0000256" key="7">
    <source>
        <dbReference type="PROSITE-ProRule" id="PRU00176"/>
    </source>
</evidence>
<feature type="domain" description="RRM" evidence="10">
    <location>
        <begin position="35"/>
        <end position="113"/>
    </location>
</feature>
<dbReference type="PANTHER" id="PTHR18847">
    <property type="entry name" value="20 KD NUCLEAR CAP BINDING PROTEIN"/>
    <property type="match status" value="1"/>
</dbReference>
<evidence type="ECO:0000256" key="8">
    <source>
        <dbReference type="RuleBase" id="RU364036"/>
    </source>
</evidence>
<dbReference type="SUPFAM" id="SSF54928">
    <property type="entry name" value="RNA-binding domain, RBD"/>
    <property type="match status" value="1"/>
</dbReference>
<feature type="compositionally biased region" description="Gly residues" evidence="9">
    <location>
        <begin position="159"/>
        <end position="168"/>
    </location>
</feature>
<dbReference type="CDD" id="cd12240">
    <property type="entry name" value="RRM_NCBP2"/>
    <property type="match status" value="1"/>
</dbReference>
<dbReference type="InterPro" id="IPR000504">
    <property type="entry name" value="RRM_dom"/>
</dbReference>
<feature type="compositionally biased region" description="Gly residues" evidence="9">
    <location>
        <begin position="181"/>
        <end position="228"/>
    </location>
</feature>
<dbReference type="AlphaFoldDB" id="A0A836C5W1"/>
<keyword evidence="5 8" id="KW-0508">mRNA splicing</keyword>
<evidence type="ECO:0000313" key="11">
    <source>
        <dbReference type="EMBL" id="KAG2501250.1"/>
    </source>
</evidence>
<evidence type="ECO:0000256" key="9">
    <source>
        <dbReference type="SAM" id="MobiDB-lite"/>
    </source>
</evidence>
<evidence type="ECO:0000256" key="5">
    <source>
        <dbReference type="ARBA" id="ARBA00023187"/>
    </source>
</evidence>
<dbReference type="GO" id="GO:0045292">
    <property type="term" value="P:mRNA cis splicing, via spliceosome"/>
    <property type="evidence" value="ECO:0007669"/>
    <property type="project" value="InterPro"/>
</dbReference>
<dbReference type="PROSITE" id="PS50102">
    <property type="entry name" value="RRM"/>
    <property type="match status" value="1"/>
</dbReference>
<evidence type="ECO:0000256" key="3">
    <source>
        <dbReference type="ARBA" id="ARBA00022664"/>
    </source>
</evidence>
<dbReference type="Pfam" id="PF00076">
    <property type="entry name" value="RRM_1"/>
    <property type="match status" value="1"/>
</dbReference>
<accession>A0A836C5W1</accession>
<dbReference type="InterPro" id="IPR035979">
    <property type="entry name" value="RBD_domain_sf"/>
</dbReference>
<dbReference type="GO" id="GO:0000339">
    <property type="term" value="F:RNA cap binding"/>
    <property type="evidence" value="ECO:0007669"/>
    <property type="project" value="InterPro"/>
</dbReference>
<evidence type="ECO:0000256" key="1">
    <source>
        <dbReference type="ARBA" id="ARBA00004123"/>
    </source>
</evidence>
<protein>
    <recommendedName>
        <fullName evidence="8">Nuclear cap-binding protein subunit 2</fullName>
    </recommendedName>
    <alternativeName>
        <fullName evidence="8">20 kDa nuclear cap-binding protein</fullName>
    </alternativeName>
</protein>
<proteinExistence type="inferred from homology"/>
<gene>
    <name evidence="11" type="ORF">HYH03_001057</name>
</gene>
<keyword evidence="6 8" id="KW-0539">Nucleus</keyword>
<comment type="subcellular location">
    <subcellularLocation>
        <location evidence="1 8">Nucleus</location>
    </subcellularLocation>
</comment>